<proteinExistence type="predicted"/>
<dbReference type="RefSeq" id="WP_065277047.1">
    <property type="nucleotide sequence ID" value="NZ_MAMO01000045.1"/>
</dbReference>
<dbReference type="SMART" id="SM00044">
    <property type="entry name" value="CYCc"/>
    <property type="match status" value="1"/>
</dbReference>
<dbReference type="GO" id="GO:0004016">
    <property type="term" value="F:adenylate cyclase activity"/>
    <property type="evidence" value="ECO:0007669"/>
    <property type="project" value="UniProtKB-ARBA"/>
</dbReference>
<feature type="transmembrane region" description="Helical" evidence="1">
    <location>
        <begin position="195"/>
        <end position="212"/>
    </location>
</feature>
<reference evidence="3" key="1">
    <citation type="journal article" date="2015" name="BMC Genomics">
        <title>Transcriptome profiling of a Rhizobium leguminosarum bv. trifolii rosR mutant reveals the role of the transcriptional regulator RosR in motility, synthesis of cell-surface components, and other cellular processes.</title>
        <authorList>
            <person name="Rachwal K."/>
            <person name="Matczynska E."/>
            <person name="Janczarek M."/>
        </authorList>
    </citation>
    <scope>NUCLEOTIDE SEQUENCE</scope>
    <source>
        <strain evidence="3">Rt24.2</strain>
    </source>
</reference>
<sequence length="449" mass="48176">MTIETKSGSTPDMIETALNDAERTGFKIAAVGRTIAVTLIALAFLPSYYFPINIGISAITLAIALIGLTSLAAIGTRYEIKARFALFAFDATVVTVLLAFIPLSSGGDIPQNLVFLTSSVQYYYVVVAASVLTLSPPIVIWTGSWATGGLIFATWWIRSGMDKVLSYGDLPIAPSPEIFFETVLSPNFLGMASRVQEALIIALVTAIAALAVHRARRVVRNHARAEASERRVQRLFGRYVPAPILRELLDAGHLAPQTRFATLLFADIEGFTRLSESMHPTELVQLLNEFFTAVTEIVGRNGGVVINYIGDALLVSFNAPLPVEDHADRALAASLEILAMTTSQQFDGQTIRLRIGIATGLIAAGTVGAADDRQTYTVYGNPVNLAQRLQELTKDMNTNCLICGVTAQQARAVGPPLTRLGLFTIRNLATPTEVFAHANSGAPTAPDAS</sequence>
<dbReference type="GO" id="GO:0009190">
    <property type="term" value="P:cyclic nucleotide biosynthetic process"/>
    <property type="evidence" value="ECO:0007669"/>
    <property type="project" value="InterPro"/>
</dbReference>
<dbReference type="GO" id="GO:0035556">
    <property type="term" value="P:intracellular signal transduction"/>
    <property type="evidence" value="ECO:0007669"/>
    <property type="project" value="InterPro"/>
</dbReference>
<feature type="transmembrane region" description="Helical" evidence="1">
    <location>
        <begin position="56"/>
        <end position="75"/>
    </location>
</feature>
<dbReference type="SUPFAM" id="SSF55073">
    <property type="entry name" value="Nucleotide cyclase"/>
    <property type="match status" value="1"/>
</dbReference>
<dbReference type="PROSITE" id="PS50125">
    <property type="entry name" value="GUANYLATE_CYCLASE_2"/>
    <property type="match status" value="1"/>
</dbReference>
<protein>
    <recommendedName>
        <fullName evidence="2">Guanylate cyclase domain-containing protein</fullName>
    </recommendedName>
</protein>
<evidence type="ECO:0000259" key="2">
    <source>
        <dbReference type="PROSITE" id="PS50125"/>
    </source>
</evidence>
<dbReference type="PANTHER" id="PTHR43081">
    <property type="entry name" value="ADENYLATE CYCLASE, TERMINAL-DIFFERENTIATION SPECIFIC-RELATED"/>
    <property type="match status" value="1"/>
</dbReference>
<feature type="transmembrane region" description="Helical" evidence="1">
    <location>
        <begin position="113"/>
        <end position="132"/>
    </location>
</feature>
<dbReference type="Pfam" id="PF00211">
    <property type="entry name" value="Guanylate_cyc"/>
    <property type="match status" value="1"/>
</dbReference>
<name>A0A1B8R9M6_RHILT</name>
<keyword evidence="1" id="KW-1133">Transmembrane helix</keyword>
<feature type="transmembrane region" description="Helical" evidence="1">
    <location>
        <begin position="139"/>
        <end position="157"/>
    </location>
</feature>
<dbReference type="AlphaFoldDB" id="A0A1B8R9M6"/>
<dbReference type="InterPro" id="IPR001054">
    <property type="entry name" value="A/G_cyclase"/>
</dbReference>
<keyword evidence="1" id="KW-0812">Transmembrane</keyword>
<dbReference type="InterPro" id="IPR029787">
    <property type="entry name" value="Nucleotide_cyclase"/>
</dbReference>
<dbReference type="CDD" id="cd07302">
    <property type="entry name" value="CHD"/>
    <property type="match status" value="1"/>
</dbReference>
<evidence type="ECO:0000256" key="1">
    <source>
        <dbReference type="SAM" id="Phobius"/>
    </source>
</evidence>
<keyword evidence="1" id="KW-0472">Membrane</keyword>
<organism evidence="3">
    <name type="scientific">Rhizobium leguminosarum bv. trifolii</name>
    <dbReference type="NCBI Taxonomy" id="386"/>
    <lineage>
        <taxon>Bacteria</taxon>
        <taxon>Pseudomonadati</taxon>
        <taxon>Pseudomonadota</taxon>
        <taxon>Alphaproteobacteria</taxon>
        <taxon>Hyphomicrobiales</taxon>
        <taxon>Rhizobiaceae</taxon>
        <taxon>Rhizobium/Agrobacterium group</taxon>
        <taxon>Rhizobium</taxon>
    </lineage>
</organism>
<dbReference type="InterPro" id="IPR050697">
    <property type="entry name" value="Adenylyl/Guanylyl_Cyclase_3/4"/>
</dbReference>
<dbReference type="PANTHER" id="PTHR43081:SF1">
    <property type="entry name" value="ADENYLATE CYCLASE, TERMINAL-DIFFERENTIATION SPECIFIC"/>
    <property type="match status" value="1"/>
</dbReference>
<feature type="transmembrane region" description="Helical" evidence="1">
    <location>
        <begin position="30"/>
        <end position="50"/>
    </location>
</feature>
<accession>A0A1B8R9M6</accession>
<feature type="transmembrane region" description="Helical" evidence="1">
    <location>
        <begin position="82"/>
        <end position="101"/>
    </location>
</feature>
<dbReference type="Gene3D" id="3.30.70.1230">
    <property type="entry name" value="Nucleotide cyclase"/>
    <property type="match status" value="1"/>
</dbReference>
<feature type="domain" description="Guanylate cyclase" evidence="2">
    <location>
        <begin position="262"/>
        <end position="390"/>
    </location>
</feature>
<dbReference type="EMBL" id="KX489371">
    <property type="protein sequence ID" value="AOO91735.1"/>
    <property type="molecule type" value="Genomic_DNA"/>
</dbReference>
<reference evidence="3" key="2">
    <citation type="journal article" date="2016" name="Front. Microbiol.">
        <title>The Regulatory Protein RosR Affects Rhizobium leguminosarum bv. trifolii Protein Profiles, Cell Surface Properties, and Symbiosis with Clover.</title>
        <authorList>
            <person name="Rachwal K."/>
            <person name="Boguszewska A."/>
            <person name="Kopcinska J."/>
            <person name="Karas M."/>
            <person name="Tchorzewski M."/>
            <person name="Janczarek M."/>
        </authorList>
    </citation>
    <scope>NUCLEOTIDE SEQUENCE</scope>
    <source>
        <strain evidence="3">Rt24.2</strain>
    </source>
</reference>
<evidence type="ECO:0000313" key="3">
    <source>
        <dbReference type="EMBL" id="AOO91735.1"/>
    </source>
</evidence>